<dbReference type="PANTHER" id="PTHR43649">
    <property type="entry name" value="ARABINOSE-BINDING PROTEIN-RELATED"/>
    <property type="match status" value="1"/>
</dbReference>
<dbReference type="Pfam" id="PF13416">
    <property type="entry name" value="SBP_bac_8"/>
    <property type="match status" value="1"/>
</dbReference>
<gene>
    <name evidence="2" type="primary">cebE</name>
    <name evidence="2" type="ORF">GCM10025865_21200</name>
</gene>
<dbReference type="PANTHER" id="PTHR43649:SF32">
    <property type="entry name" value="SUGAR BINDING SECRETED PROTEIN"/>
    <property type="match status" value="1"/>
</dbReference>
<dbReference type="RefSeq" id="WP_350227519.1">
    <property type="nucleotide sequence ID" value="NZ_AP027729.1"/>
</dbReference>
<feature type="chain" id="PRO_5046024222" evidence="1">
    <location>
        <begin position="33"/>
        <end position="438"/>
    </location>
</feature>
<dbReference type="SUPFAM" id="SSF53850">
    <property type="entry name" value="Periplasmic binding protein-like II"/>
    <property type="match status" value="1"/>
</dbReference>
<dbReference type="PROSITE" id="PS51257">
    <property type="entry name" value="PROKAR_LIPOPROTEIN"/>
    <property type="match status" value="1"/>
</dbReference>
<dbReference type="EMBL" id="AP027729">
    <property type="protein sequence ID" value="BDZ42821.1"/>
    <property type="molecule type" value="Genomic_DNA"/>
</dbReference>
<evidence type="ECO:0000256" key="1">
    <source>
        <dbReference type="SAM" id="SignalP"/>
    </source>
</evidence>
<sequence length="438" mass="46787">MQSSTRRTRKGLMATAGIATLALTLAACGSSADGDASSTDGGDSGSSDEPVTLTISTFNEFGYDDGLLDEYMELNPNVTVEHTKADTSQAAGDALRNALGAGSGGSDVAAIEGDQFALFMQYADKFADLSDPELADRWLSWKTDQATTPDGKLIGYGTDIGPEGICFRSDLLEEAGLPSDREGVAEWMGDTWEDYFKAGEEYTEKTGKPFYDSAGAIRQGMINQMENAYEEDDGTIIATENPELKEMYDTLLEESDKGLSAGLSQWSQDWNEAFKTGGFATTLCPGWMLGIVEGNAPDVTTWDITNSFPGGGGNWGGSFLTVPAHGEHVEEAKALANWLTAPEQQIKAFESKGTFPSQVEALSDPAITDAVNPYFNDAPIGQILADRADAVTVSPFKGPNYQAINDFMADALGRVDVDKVDDAESSWTKFVNDVNGLG</sequence>
<feature type="signal peptide" evidence="1">
    <location>
        <begin position="1"/>
        <end position="32"/>
    </location>
</feature>
<accession>A0ABM8G456</accession>
<name>A0ABM8G456_9CELL</name>
<dbReference type="InterPro" id="IPR050490">
    <property type="entry name" value="Bact_solute-bd_prot1"/>
</dbReference>
<reference evidence="3" key="1">
    <citation type="journal article" date="2019" name="Int. J. Syst. Evol. Microbiol.">
        <title>The Global Catalogue of Microorganisms (GCM) 10K type strain sequencing project: providing services to taxonomists for standard genome sequencing and annotation.</title>
        <authorList>
            <consortium name="The Broad Institute Genomics Platform"/>
            <consortium name="The Broad Institute Genome Sequencing Center for Infectious Disease"/>
            <person name="Wu L."/>
            <person name="Ma J."/>
        </authorList>
    </citation>
    <scope>NUCLEOTIDE SEQUENCE [LARGE SCALE GENOMIC DNA]</scope>
    <source>
        <strain evidence="3">NBRC 108565</strain>
    </source>
</reference>
<evidence type="ECO:0000313" key="2">
    <source>
        <dbReference type="EMBL" id="BDZ42821.1"/>
    </source>
</evidence>
<dbReference type="Proteomes" id="UP001321475">
    <property type="component" value="Chromosome"/>
</dbReference>
<protein>
    <submittedName>
        <fullName evidence="2">Sugar ABC transporter substrate-binding protein</fullName>
    </submittedName>
</protein>
<dbReference type="InterPro" id="IPR006059">
    <property type="entry name" value="SBP"/>
</dbReference>
<organism evidence="2 3">
    <name type="scientific">Paraoerskovia sediminicola</name>
    <dbReference type="NCBI Taxonomy" id="1138587"/>
    <lineage>
        <taxon>Bacteria</taxon>
        <taxon>Bacillati</taxon>
        <taxon>Actinomycetota</taxon>
        <taxon>Actinomycetes</taxon>
        <taxon>Micrococcales</taxon>
        <taxon>Cellulomonadaceae</taxon>
        <taxon>Paraoerskovia</taxon>
    </lineage>
</organism>
<keyword evidence="1" id="KW-0732">Signal</keyword>
<proteinExistence type="predicted"/>
<keyword evidence="3" id="KW-1185">Reference proteome</keyword>
<dbReference type="Gene3D" id="3.40.190.10">
    <property type="entry name" value="Periplasmic binding protein-like II"/>
    <property type="match status" value="1"/>
</dbReference>
<evidence type="ECO:0000313" key="3">
    <source>
        <dbReference type="Proteomes" id="UP001321475"/>
    </source>
</evidence>